<feature type="compositionally biased region" description="Acidic residues" evidence="1">
    <location>
        <begin position="1136"/>
        <end position="1158"/>
    </location>
</feature>
<feature type="compositionally biased region" description="Low complexity" evidence="1">
    <location>
        <begin position="1889"/>
        <end position="1905"/>
    </location>
</feature>
<feature type="compositionally biased region" description="Acidic residues" evidence="1">
    <location>
        <begin position="800"/>
        <end position="817"/>
    </location>
</feature>
<evidence type="ECO:0000256" key="1">
    <source>
        <dbReference type="SAM" id="MobiDB-lite"/>
    </source>
</evidence>
<feature type="compositionally biased region" description="Acidic residues" evidence="1">
    <location>
        <begin position="245"/>
        <end position="261"/>
    </location>
</feature>
<feature type="region of interest" description="Disordered" evidence="1">
    <location>
        <begin position="280"/>
        <end position="607"/>
    </location>
</feature>
<feature type="region of interest" description="Disordered" evidence="1">
    <location>
        <begin position="1994"/>
        <end position="2040"/>
    </location>
</feature>
<feature type="compositionally biased region" description="Low complexity" evidence="1">
    <location>
        <begin position="700"/>
        <end position="725"/>
    </location>
</feature>
<feature type="region of interest" description="Disordered" evidence="1">
    <location>
        <begin position="1297"/>
        <end position="1320"/>
    </location>
</feature>
<feature type="compositionally biased region" description="Low complexity" evidence="1">
    <location>
        <begin position="1725"/>
        <end position="1739"/>
    </location>
</feature>
<accession>A0A127ZI34</accession>
<feature type="region of interest" description="Disordered" evidence="1">
    <location>
        <begin position="1469"/>
        <end position="1550"/>
    </location>
</feature>
<feature type="region of interest" description="Disordered" evidence="1">
    <location>
        <begin position="1722"/>
        <end position="1768"/>
    </location>
</feature>
<feature type="region of interest" description="Disordered" evidence="1">
    <location>
        <begin position="91"/>
        <end position="267"/>
    </location>
</feature>
<feature type="compositionally biased region" description="Low complexity" evidence="1">
    <location>
        <begin position="486"/>
        <end position="496"/>
    </location>
</feature>
<feature type="compositionally biased region" description="Low complexity" evidence="1">
    <location>
        <begin position="415"/>
        <end position="426"/>
    </location>
</feature>
<name>A0A127ZI34_9BASI</name>
<feature type="region of interest" description="Disordered" evidence="1">
    <location>
        <begin position="1869"/>
        <end position="1916"/>
    </location>
</feature>
<feature type="compositionally biased region" description="Basic and acidic residues" evidence="1">
    <location>
        <begin position="1802"/>
        <end position="1813"/>
    </location>
</feature>
<protein>
    <submittedName>
        <fullName evidence="2">Uncharacterized protein</fullName>
    </submittedName>
</protein>
<feature type="compositionally biased region" description="Basic and acidic residues" evidence="1">
    <location>
        <begin position="1268"/>
        <end position="1281"/>
    </location>
</feature>
<feature type="compositionally biased region" description="Low complexity" evidence="1">
    <location>
        <begin position="173"/>
        <end position="205"/>
    </location>
</feature>
<feature type="compositionally biased region" description="Low complexity" evidence="1">
    <location>
        <begin position="1469"/>
        <end position="1493"/>
    </location>
</feature>
<feature type="compositionally biased region" description="Low complexity" evidence="1">
    <location>
        <begin position="307"/>
        <end position="355"/>
    </location>
</feature>
<feature type="compositionally biased region" description="Low complexity" evidence="1">
    <location>
        <begin position="461"/>
        <end position="479"/>
    </location>
</feature>
<feature type="compositionally biased region" description="Acidic residues" evidence="1">
    <location>
        <begin position="1103"/>
        <end position="1116"/>
    </location>
</feature>
<feature type="compositionally biased region" description="Low complexity" evidence="1">
    <location>
        <begin position="377"/>
        <end position="398"/>
    </location>
</feature>
<feature type="region of interest" description="Disordered" evidence="1">
    <location>
        <begin position="1782"/>
        <end position="1826"/>
    </location>
</feature>
<proteinExistence type="predicted"/>
<feature type="compositionally biased region" description="Acidic residues" evidence="1">
    <location>
        <begin position="1168"/>
        <end position="1205"/>
    </location>
</feature>
<reference evidence="2" key="1">
    <citation type="submission" date="2014-06" db="EMBL/GenBank/DDBJ databases">
        <authorList>
            <person name="Ju J."/>
            <person name="Zhang J."/>
        </authorList>
    </citation>
    <scope>NUCLEOTIDE SEQUENCE</scope>
    <source>
        <strain evidence="2">SscI8</strain>
    </source>
</reference>
<feature type="compositionally biased region" description="Low complexity" evidence="1">
    <location>
        <begin position="103"/>
        <end position="125"/>
    </location>
</feature>
<dbReference type="EMBL" id="LK056683">
    <property type="protein sequence ID" value="CDU25133.1"/>
    <property type="molecule type" value="Genomic_DNA"/>
</dbReference>
<feature type="region of interest" description="Disordered" evidence="1">
    <location>
        <begin position="1687"/>
        <end position="1707"/>
    </location>
</feature>
<evidence type="ECO:0000313" key="2">
    <source>
        <dbReference type="EMBL" id="CDU25133.1"/>
    </source>
</evidence>
<dbReference type="OrthoDB" id="2556125at2759"/>
<feature type="compositionally biased region" description="Polar residues" evidence="1">
    <location>
        <begin position="438"/>
        <end position="449"/>
    </location>
</feature>
<feature type="region of interest" description="Disordered" evidence="1">
    <location>
        <begin position="1046"/>
        <end position="1281"/>
    </location>
</feature>
<feature type="compositionally biased region" description="Polar residues" evidence="1">
    <location>
        <begin position="903"/>
        <end position="941"/>
    </location>
</feature>
<feature type="region of interest" description="Disordered" evidence="1">
    <location>
        <begin position="622"/>
        <end position="944"/>
    </location>
</feature>
<feature type="compositionally biased region" description="Polar residues" evidence="1">
    <location>
        <begin position="1519"/>
        <end position="1531"/>
    </location>
</feature>
<feature type="compositionally biased region" description="Basic and acidic residues" evidence="1">
    <location>
        <begin position="522"/>
        <end position="531"/>
    </location>
</feature>
<feature type="compositionally biased region" description="Polar residues" evidence="1">
    <location>
        <begin position="575"/>
        <end position="590"/>
    </location>
</feature>
<feature type="compositionally biased region" description="Polar residues" evidence="1">
    <location>
        <begin position="839"/>
        <end position="857"/>
    </location>
</feature>
<feature type="compositionally biased region" description="Polar residues" evidence="1">
    <location>
        <begin position="356"/>
        <end position="376"/>
    </location>
</feature>
<feature type="compositionally biased region" description="Polar residues" evidence="1">
    <location>
        <begin position="146"/>
        <end position="157"/>
    </location>
</feature>
<feature type="compositionally biased region" description="Low complexity" evidence="1">
    <location>
        <begin position="1747"/>
        <end position="1760"/>
    </location>
</feature>
<organism evidence="2">
    <name type="scientific">Sporisorium scitamineum</name>
    <dbReference type="NCBI Taxonomy" id="49012"/>
    <lineage>
        <taxon>Eukaryota</taxon>
        <taxon>Fungi</taxon>
        <taxon>Dikarya</taxon>
        <taxon>Basidiomycota</taxon>
        <taxon>Ustilaginomycotina</taxon>
        <taxon>Ustilaginomycetes</taxon>
        <taxon>Ustilaginales</taxon>
        <taxon>Ustilaginaceae</taxon>
        <taxon>Sporisorium</taxon>
    </lineage>
</organism>
<gene>
    <name evidence="2" type="ORF">SPSC_04967</name>
</gene>
<feature type="compositionally biased region" description="Low complexity" evidence="1">
    <location>
        <begin position="1222"/>
        <end position="1245"/>
    </location>
</feature>
<feature type="compositionally biased region" description="Polar residues" evidence="1">
    <location>
        <begin position="1869"/>
        <end position="1884"/>
    </location>
</feature>
<sequence length="2065" mass="218661">MLSLPRRAPSRRAFARPAIINDENVSPFHPASEISMSIHPSEPPSSPLISNSFLYNLPDPTLGIPTTSTAGRLDILPSPFKRSAIASLNKPLSHEQTQQLQLHKANAAASASAAAHRSPSKARSPGNSTRLQANLDAPGGLPTPPSSSEALTTTPRSATHVLAPLPREPVSPSPSRSRNSAPSPARKSPSKPSRSASTPRQSQRTPTRRSLRANDGADSSDDDHILRSTGGHTPKRMQSLKEVEEVSEDEDGEEEQEEEEIQLISFKRGGPDATFIREIKENGWDQPLPRSPIKFTYLEPVAPRPPRQSSVGARARSQSRSRTPQTRASPAPSHASTSRASIRARSVRASSAAAANQTNDTSNESIKSSASALTNVSRLSQARSKASSSGRRSIPRSSVAPPVIVADLTRDHPSLPDSPGDDPLLLTGPNTYIVYHDQTPSAKNRSTLRNPRPAVGQQDASTSTHSHSTPLPTAAAASASRRERSSSASSSASRSSLYNRMSGRQAADVSTVTVDDEEEQDEIQRTEHDNHAGTLFDEDDVEQEQDDAVAFLPFDDAGFASDSDQDEPAPVEAAHSSSSVPVQQLAQLKQDQAERPGCEGISSMSDVSRSFVDDSVVHDRTEVSGPVDDTFDASHNDDSVIVDQSLHAADQNMDASAHDQSESIEADEASLQDRTMETSAADHTAADDDIGEDVSASMQSPDAGDSSLADLSSSDEAASVVDQSATVHSFDESMDANVNDQSKDASVGDASAALGHSDQSDELSADSDGAGDTQDVDVDASAVMSDAEEADAGQTMEGSEAADESGEPVVEETYVVDDETRNSHASSSIGQKEADESQAFDQSQVSDDTQASDNSQVSDDEAPVEHDSSADSVDRDDSMSDASEATADASIEQPSMLDDDQSAVEQSESHITTTPPAETASDSINLDISLSADQPGTSTAAPTIDGALLPHPVVLIETLPGDSSAMLAWNARQAGSGSGVSRAVVAERSDISNSLIDKEAGDVSMADASVSVADAQVVETENVGEESGAMSRSGSVHSILSSLSSIGASKQDEEDEEAFRQKYQSSRDTVMDRSVTMPRRLSLSSDSEHESEAEEQSLSSHEEQDDEGEDPQDADEGSSRLDASQSKRAHSHVTDHEEELEDDDDEEEEQEVDDESALSDDGASSGEEQVDEEKEEDEDEDEDEEEAEEVEEMSEAEQADGDDDASSIRSQLDEEEQSASRLDSVVIISSSGSPSHTSSSSLSSLDESEQDEEDEHEEEESYVVSVVRDSRDRSIRASEHSAIDDEPEIHTLHLRQPAPRPTSLVDDTHHSQTIGDASHSRSRVLKLGQATSTPIVEISSLDPRAAARATAILKLFHKYVDEGWIAGTEMGDATEGRMHRVVDAIHRADRQGRRLEDASELQQLSVAASEREGADLTTLLMDAELSLAREGTESFFGSMATSVRSAVAAMTASPATPFLPGGFRASPADADAGAGAGQTASPSTTAAARSALAGGTGDISSTSTTVANQSKRKRPPISHSFTFSGLSTPDRTSSHRPPAKQARLSAALTPPSLDTFNPRVWDTNDWVRLDRYFTSGVKKISSHLISSPTFSSREAKAESYVDALLGIDVDSVAELFLDGMRIPEDRRTSEWAAVKVEHRLLALQRKYLRKVEGKYPNVLRGQEVGEGGEDSMATEDLDWSLSGNTTAVTEREATGGRAGRVSFGTPYRMGAHSTPAVGLLKKATSRAARAAQEQQRGQQMYPPLPASSSSSTTDSITRTTEAGEEGVITKATKLISRLSGSFTGLIASPRPSPSSTTQTTRKGADKGKRKATEAELEPSTRIAAARRVDDIADHSASTASSSDSTVDSLLSVAGQGVTSTINASLFTNTTSILPDSSNPKTNAAPTRPPTSTTTQTRPPTISTRSGAAPQEMRSGGKVNLTSSLQLAGGSSGVSHTPLSLLSPATHRAAARKVDELRQSRALRNWTSPRRQRLGLHRCADESVAKGGGVVERVGGAAGGRNRGAERVSVASSGSGSGGSVRRVSAGSSEGERSGGSVSLADVVTSDAARVAVGQKRRSAAVARRR</sequence>
<feature type="compositionally biased region" description="Basic and acidic residues" evidence="1">
    <location>
        <begin position="863"/>
        <end position="878"/>
    </location>
</feature>
<feature type="compositionally biased region" description="Low complexity" evidence="1">
    <location>
        <begin position="2006"/>
        <end position="2038"/>
    </location>
</feature>
<feature type="compositionally biased region" description="Acidic residues" evidence="1">
    <location>
        <begin position="536"/>
        <end position="547"/>
    </location>
</feature>
<feature type="compositionally biased region" description="Acidic residues" evidence="1">
    <location>
        <begin position="1246"/>
        <end position="1261"/>
    </location>
</feature>